<keyword evidence="1" id="KW-0175">Coiled coil</keyword>
<organism evidence="3 4">
    <name type="scientific">Legionella jamestowniensis</name>
    <dbReference type="NCBI Taxonomy" id="455"/>
    <lineage>
        <taxon>Bacteria</taxon>
        <taxon>Pseudomonadati</taxon>
        <taxon>Pseudomonadota</taxon>
        <taxon>Gammaproteobacteria</taxon>
        <taxon>Legionellales</taxon>
        <taxon>Legionellaceae</taxon>
        <taxon>Legionella</taxon>
    </lineage>
</organism>
<dbReference type="EMBL" id="LYOZ01000001">
    <property type="protein sequence ID" value="OCH99410.1"/>
    <property type="molecule type" value="Genomic_DNA"/>
</dbReference>
<proteinExistence type="predicted"/>
<accession>A0ABX2Y573</accession>
<gene>
    <name evidence="3" type="ORF">A8135_06905</name>
</gene>
<sequence>MGKAKTGENSKKRAKKSRRIEMAPAPEVNEADILRKDTERLLEKKAELTNIFENLPQKTYRAVAINKQAKELWAEIQQTRIRLQERIDAIDKQLDLQEKSIPRSVVDNLRIRNQWIQERNNILHQEINTLTRQHENLAAIEEDLFPKTINANAFLDKKKAAAELYVSLKNRISKIEVTLNRYDDSIKEALQKDIAQLKNQLQEVSASADKIKEVSVQSSRTGVITADMYAQLANVLYEVNEKAFAVIQNCQLLEERLGLVMQDQVIEKEVANLAQTYEILKGAYYQLTADSQHGELFENLKDLLMDENSRFKLSFSVDSFKPSIPITDLHWSDDASQRARIKAEREQLLLQLNEKGKEVETIVKTIVAYQKNLKEAISDDLEFCLQRAGLEAAFEKRNSLPYYSRIKAAINFNFQANVNDPTFVTHLQTLLLNISAGRTIKLHRRDLEKHQEQFLHDFPAITLTDDSFIYQKKKYPRQSALAKKLEEYHIAQQRIATAFADGDGKTSYASIDYKAELAKLQESKEAIEQFTVTYEGEQDKKAQELQILQKQLNNYSLIPTENNAYASTQYPLPTSIRQAINNYNSKLDKLTATLNTANSSNITETDLTQLQSEFKALRENKKEIEKLFAEQQTLINELESLTEKLVKHEQLLDSKINLATKIYKQIETEVQRIQEKNPEDSRINFLTELESPFFEVKKTLTELKDDIGSFQNSKNTLALENRIETAKTLLSKVIEENKTTTKKLGQHVDEQFSSANLSKLSNSTPILEELFQFIKTLIPSLYKLLKGDEKLSKPGFFSSKAEKNLHSFSKDLLPDIEAIKEQQGAAPAA</sequence>
<evidence type="ECO:0000313" key="3">
    <source>
        <dbReference type="EMBL" id="OCH99410.1"/>
    </source>
</evidence>
<name>A0ABX2Y573_9GAMM</name>
<evidence type="ECO:0000256" key="1">
    <source>
        <dbReference type="SAM" id="Coils"/>
    </source>
</evidence>
<feature type="coiled-coil region" evidence="1">
    <location>
        <begin position="580"/>
        <end position="676"/>
    </location>
</feature>
<evidence type="ECO:0000313" key="4">
    <source>
        <dbReference type="Proteomes" id="UP000093336"/>
    </source>
</evidence>
<dbReference type="Proteomes" id="UP000093336">
    <property type="component" value="Unassembled WGS sequence"/>
</dbReference>
<feature type="compositionally biased region" description="Basic and acidic residues" evidence="2">
    <location>
        <begin position="1"/>
        <end position="11"/>
    </location>
</feature>
<evidence type="ECO:0000256" key="2">
    <source>
        <dbReference type="SAM" id="MobiDB-lite"/>
    </source>
</evidence>
<keyword evidence="4" id="KW-1185">Reference proteome</keyword>
<feature type="region of interest" description="Disordered" evidence="2">
    <location>
        <begin position="1"/>
        <end position="24"/>
    </location>
</feature>
<feature type="coiled-coil region" evidence="1">
    <location>
        <begin position="187"/>
        <end position="214"/>
    </location>
</feature>
<comment type="caution">
    <text evidence="3">The sequence shown here is derived from an EMBL/GenBank/DDBJ whole genome shotgun (WGS) entry which is preliminary data.</text>
</comment>
<reference evidence="3 4" key="1">
    <citation type="submission" date="2016-05" db="EMBL/GenBank/DDBJ databases">
        <authorList>
            <person name="Prochazka B."/>
            <person name="Indra A."/>
            <person name="Hasenberger P."/>
            <person name="Blaschitz M."/>
            <person name="Wagner L."/>
            <person name="Wewalka G."/>
            <person name="Sorschag S."/>
            <person name="Schmid D."/>
            <person name="Ruppitsch W."/>
        </authorList>
    </citation>
    <scope>NUCLEOTIDE SEQUENCE [LARGE SCALE GENOMIC DNA]</scope>
    <source>
        <strain evidence="3 4">974010_12</strain>
    </source>
</reference>
<dbReference type="RefSeq" id="WP_065620199.1">
    <property type="nucleotide sequence ID" value="NZ_LYOZ01000001.1"/>
</dbReference>
<protein>
    <submittedName>
        <fullName evidence="3">Uncharacterized protein</fullName>
    </submittedName>
</protein>